<evidence type="ECO:0000313" key="1">
    <source>
        <dbReference type="EMBL" id="CAF4632721.1"/>
    </source>
</evidence>
<feature type="non-terminal residue" evidence="1">
    <location>
        <position position="1"/>
    </location>
</feature>
<gene>
    <name evidence="1" type="ORF">BYL167_LOCUS41431</name>
</gene>
<proteinExistence type="predicted"/>
<name>A0A8S2ZTT0_9BILA</name>
<feature type="non-terminal residue" evidence="1">
    <location>
        <position position="52"/>
    </location>
</feature>
<reference evidence="1" key="1">
    <citation type="submission" date="2021-02" db="EMBL/GenBank/DDBJ databases">
        <authorList>
            <person name="Nowell W R."/>
        </authorList>
    </citation>
    <scope>NUCLEOTIDE SEQUENCE</scope>
</reference>
<dbReference type="Proteomes" id="UP000681967">
    <property type="component" value="Unassembled WGS sequence"/>
</dbReference>
<comment type="caution">
    <text evidence="1">The sequence shown here is derived from an EMBL/GenBank/DDBJ whole genome shotgun (WGS) entry which is preliminary data.</text>
</comment>
<accession>A0A8S2ZTT0</accession>
<organism evidence="1 2">
    <name type="scientific">Rotaria magnacalcarata</name>
    <dbReference type="NCBI Taxonomy" id="392030"/>
    <lineage>
        <taxon>Eukaryota</taxon>
        <taxon>Metazoa</taxon>
        <taxon>Spiralia</taxon>
        <taxon>Gnathifera</taxon>
        <taxon>Rotifera</taxon>
        <taxon>Eurotatoria</taxon>
        <taxon>Bdelloidea</taxon>
        <taxon>Philodinida</taxon>
        <taxon>Philodinidae</taxon>
        <taxon>Rotaria</taxon>
    </lineage>
</organism>
<dbReference type="AlphaFoldDB" id="A0A8S2ZTT0"/>
<protein>
    <submittedName>
        <fullName evidence="1">Uncharacterized protein</fullName>
    </submittedName>
</protein>
<sequence>ADGTSGSVTIVDLLNIRDEFASILEQKVIASNVEATLIVHRGLYIRDPENPD</sequence>
<dbReference type="EMBL" id="CAJOBH010105080">
    <property type="protein sequence ID" value="CAF4632721.1"/>
    <property type="molecule type" value="Genomic_DNA"/>
</dbReference>
<evidence type="ECO:0000313" key="2">
    <source>
        <dbReference type="Proteomes" id="UP000681967"/>
    </source>
</evidence>